<dbReference type="InterPro" id="IPR051205">
    <property type="entry name" value="UbiH/COQ6_monooxygenase"/>
</dbReference>
<keyword evidence="2" id="KW-1185">Reference proteome</keyword>
<dbReference type="Proteomes" id="UP001164746">
    <property type="component" value="Chromosome 11"/>
</dbReference>
<dbReference type="PANTHER" id="PTHR43876:SF7">
    <property type="entry name" value="UBIQUINONE BIOSYNTHESIS MONOOXYGENASE COQ6, MITOCHONDRIAL"/>
    <property type="match status" value="1"/>
</dbReference>
<sequence length="365" mass="40093">MKIMQNCHLCLATVRQISRLQPTIFTRYLSTANPDIQHADVVISGGGMVGAAMACALGHESLLQNKKIVLLEAAPKKKFTLTENYGNRTCTLSPGSIALFEKCGVWSEIENMRCQRVLRMQAITRRLDTVQDHIDVMYGTRAEEISIPGVDTELESNAWVEIGSDGMNSAVRKAANVHTVSFNYDQKAVTDNNVAWQRFLPTGPIAMLPMSDTAISLIWTTSPEHAKELLALSDESFVDAVNDAFFHDRDQNDTAGRVSDVFQNILRNVVPGGTSVRQLPPVITGVQPGSRQGVNLGFGDVTKLSEVITRAASEGSDLGSLTYLKEYETSRQRKVIPVMATVDGLQRLYSTDMTPVDLIMKRAST</sequence>
<organism evidence="1 2">
    <name type="scientific">Mya arenaria</name>
    <name type="common">Soft-shell clam</name>
    <dbReference type="NCBI Taxonomy" id="6604"/>
    <lineage>
        <taxon>Eukaryota</taxon>
        <taxon>Metazoa</taxon>
        <taxon>Spiralia</taxon>
        <taxon>Lophotrochozoa</taxon>
        <taxon>Mollusca</taxon>
        <taxon>Bivalvia</taxon>
        <taxon>Autobranchia</taxon>
        <taxon>Heteroconchia</taxon>
        <taxon>Euheterodonta</taxon>
        <taxon>Imparidentia</taxon>
        <taxon>Neoheterodontei</taxon>
        <taxon>Myida</taxon>
        <taxon>Myoidea</taxon>
        <taxon>Myidae</taxon>
        <taxon>Mya</taxon>
    </lineage>
</organism>
<name>A0ABY7FDZ3_MYAAR</name>
<dbReference type="PANTHER" id="PTHR43876">
    <property type="entry name" value="UBIQUINONE BIOSYNTHESIS MONOOXYGENASE COQ6, MITOCHONDRIAL"/>
    <property type="match status" value="1"/>
</dbReference>
<protein>
    <submittedName>
        <fullName evidence="1">COQ6-like protein</fullName>
    </submittedName>
</protein>
<dbReference type="EMBL" id="CP111022">
    <property type="protein sequence ID" value="WAR19574.1"/>
    <property type="molecule type" value="Genomic_DNA"/>
</dbReference>
<evidence type="ECO:0000313" key="1">
    <source>
        <dbReference type="EMBL" id="WAR19574.1"/>
    </source>
</evidence>
<reference evidence="1" key="1">
    <citation type="submission" date="2022-11" db="EMBL/GenBank/DDBJ databases">
        <title>Centuries of genome instability and evolution in soft-shell clam transmissible cancer (bioRxiv).</title>
        <authorList>
            <person name="Hart S.F.M."/>
            <person name="Yonemitsu M.A."/>
            <person name="Giersch R.M."/>
            <person name="Beal B.F."/>
            <person name="Arriagada G."/>
            <person name="Davis B.W."/>
            <person name="Ostrander E.A."/>
            <person name="Goff S.P."/>
            <person name="Metzger M.J."/>
        </authorList>
    </citation>
    <scope>NUCLEOTIDE SEQUENCE</scope>
    <source>
        <strain evidence="1">MELC-2E11</strain>
        <tissue evidence="1">Siphon/mantle</tissue>
    </source>
</reference>
<evidence type="ECO:0000313" key="2">
    <source>
        <dbReference type="Proteomes" id="UP001164746"/>
    </source>
</evidence>
<dbReference type="InterPro" id="IPR036188">
    <property type="entry name" value="FAD/NAD-bd_sf"/>
</dbReference>
<gene>
    <name evidence="1" type="ORF">MAR_001412</name>
</gene>
<dbReference type="Gene3D" id="3.30.9.10">
    <property type="entry name" value="D-Amino Acid Oxidase, subunit A, domain 2"/>
    <property type="match status" value="1"/>
</dbReference>
<dbReference type="Gene3D" id="3.50.50.60">
    <property type="entry name" value="FAD/NAD(P)-binding domain"/>
    <property type="match status" value="2"/>
</dbReference>
<accession>A0ABY7FDZ3</accession>
<dbReference type="SUPFAM" id="SSF51905">
    <property type="entry name" value="FAD/NAD(P)-binding domain"/>
    <property type="match status" value="1"/>
</dbReference>
<proteinExistence type="predicted"/>